<dbReference type="InterPro" id="IPR034122">
    <property type="entry name" value="Retropepsin-like_bacterial"/>
</dbReference>
<dbReference type="EMBL" id="LAZR01017927">
    <property type="protein sequence ID" value="KKL98421.1"/>
    <property type="molecule type" value="Genomic_DNA"/>
</dbReference>
<gene>
    <name evidence="1" type="ORF">LCGC14_1824590</name>
</gene>
<evidence type="ECO:0000313" key="1">
    <source>
        <dbReference type="EMBL" id="KKL98421.1"/>
    </source>
</evidence>
<dbReference type="Gene3D" id="2.40.70.10">
    <property type="entry name" value="Acid Proteases"/>
    <property type="match status" value="2"/>
</dbReference>
<dbReference type="AlphaFoldDB" id="A0A0F9H646"/>
<dbReference type="InterPro" id="IPR019734">
    <property type="entry name" value="TPR_rpt"/>
</dbReference>
<sequence>MNRMTLKSANDLFNQGKFENAREIYSRIRSQGTKNYEIVKQLGKIALFSNHFKEAENFLKEAIILEPKKEEPKILLTEVFYRQDKFQEVVSLLQQIGKEEEVKRFKSFKGILPNQIKGDVEFTKIDFIKTDPLPIIKLKVNEDKVVNFFIDTGAAETILDKKFAEDLGVEIFFSRKGTFAGGKKASVQFGKINSITLGEFTIKNLPVVILPVRHFSELVFGGTEVDGIIGTTLFYHFITTMDYVEGELILRRKNKTNLSKIDQEIKEKKMFEIPFWMAGDHYIVAWGRVNKSKPLLFFVDTGLAGGGFTCPESTIKEAGIDLLTDQASVGVGGGGKVQTIPFIVDKLSLGAVVEYNIRGVFTGGTSLNEVLGFQIGGIISHMFFRKYALTFDFIKMRLILQKKTSASNISIK</sequence>
<dbReference type="PROSITE" id="PS50005">
    <property type="entry name" value="TPR"/>
    <property type="match status" value="1"/>
</dbReference>
<organism evidence="1">
    <name type="scientific">marine sediment metagenome</name>
    <dbReference type="NCBI Taxonomy" id="412755"/>
    <lineage>
        <taxon>unclassified sequences</taxon>
        <taxon>metagenomes</taxon>
        <taxon>ecological metagenomes</taxon>
    </lineage>
</organism>
<dbReference type="InterPro" id="IPR011990">
    <property type="entry name" value="TPR-like_helical_dom_sf"/>
</dbReference>
<dbReference type="InterPro" id="IPR021109">
    <property type="entry name" value="Peptidase_aspartic_dom_sf"/>
</dbReference>
<reference evidence="1" key="1">
    <citation type="journal article" date="2015" name="Nature">
        <title>Complex archaea that bridge the gap between prokaryotes and eukaryotes.</title>
        <authorList>
            <person name="Spang A."/>
            <person name="Saw J.H."/>
            <person name="Jorgensen S.L."/>
            <person name="Zaremba-Niedzwiedzka K."/>
            <person name="Martijn J."/>
            <person name="Lind A.E."/>
            <person name="van Eijk R."/>
            <person name="Schleper C."/>
            <person name="Guy L."/>
            <person name="Ettema T.J."/>
        </authorList>
    </citation>
    <scope>NUCLEOTIDE SEQUENCE</scope>
</reference>
<dbReference type="Gene3D" id="1.25.40.10">
    <property type="entry name" value="Tetratricopeptide repeat domain"/>
    <property type="match status" value="1"/>
</dbReference>
<comment type="caution">
    <text evidence="1">The sequence shown here is derived from an EMBL/GenBank/DDBJ whole genome shotgun (WGS) entry which is preliminary data.</text>
</comment>
<dbReference type="SUPFAM" id="SSF48452">
    <property type="entry name" value="TPR-like"/>
    <property type="match status" value="1"/>
</dbReference>
<accession>A0A0F9H646</accession>
<name>A0A0F9H646_9ZZZZ</name>
<dbReference type="CDD" id="cd05483">
    <property type="entry name" value="retropepsin_like_bacteria"/>
    <property type="match status" value="1"/>
</dbReference>
<protein>
    <submittedName>
        <fullName evidence="1">Uncharacterized protein</fullName>
    </submittedName>
</protein>
<dbReference type="Pfam" id="PF13650">
    <property type="entry name" value="Asp_protease_2"/>
    <property type="match status" value="1"/>
</dbReference>
<proteinExistence type="predicted"/>
<dbReference type="SUPFAM" id="SSF50630">
    <property type="entry name" value="Acid proteases"/>
    <property type="match status" value="1"/>
</dbReference>